<dbReference type="InterPro" id="IPR002508">
    <property type="entry name" value="MurNAc-LAA_cat"/>
</dbReference>
<dbReference type="SUPFAM" id="SSF53187">
    <property type="entry name" value="Zn-dependent exopeptidases"/>
    <property type="match status" value="1"/>
</dbReference>
<comment type="similarity">
    <text evidence="3">Belongs to the N-acetylmuramoyl-L-alanine amidase 3 family.</text>
</comment>
<dbReference type="Gene3D" id="3.40.630.40">
    <property type="entry name" value="Zn-dependent exopeptidases"/>
    <property type="match status" value="1"/>
</dbReference>
<keyword evidence="6" id="KW-0574">Periplasm</keyword>
<keyword evidence="8" id="KW-0961">Cell wall biogenesis/degradation</keyword>
<dbReference type="PROSITE" id="PS51318">
    <property type="entry name" value="TAT"/>
    <property type="match status" value="1"/>
</dbReference>
<dbReference type="GO" id="GO:0030288">
    <property type="term" value="C:outer membrane-bounded periplasmic space"/>
    <property type="evidence" value="ECO:0007669"/>
    <property type="project" value="TreeGrafter"/>
</dbReference>
<dbReference type="InterPro" id="IPR006311">
    <property type="entry name" value="TAT_signal"/>
</dbReference>
<keyword evidence="5 11" id="KW-0732">Signal</keyword>
<dbReference type="Proteomes" id="UP000532440">
    <property type="component" value="Unassembled WGS sequence"/>
</dbReference>
<organism evidence="13 14">
    <name type="scientific">Quisquiliibacterium transsilvanicum</name>
    <dbReference type="NCBI Taxonomy" id="1549638"/>
    <lineage>
        <taxon>Bacteria</taxon>
        <taxon>Pseudomonadati</taxon>
        <taxon>Pseudomonadota</taxon>
        <taxon>Betaproteobacteria</taxon>
        <taxon>Burkholderiales</taxon>
        <taxon>Burkholderiaceae</taxon>
        <taxon>Quisquiliibacterium</taxon>
    </lineage>
</organism>
<dbReference type="EMBL" id="JACHGB010000003">
    <property type="protein sequence ID" value="MBB5271442.1"/>
    <property type="molecule type" value="Genomic_DNA"/>
</dbReference>
<sequence length="489" mass="51833">MPERDRPGSFRGIARRRFVARSLAGAALALRLPAASAAGIVAVRVWPARDYTRVTLELDAALAHTHSMIPDPPRLVLDLNGLALDPTLRELVAKVRADDPYIAQVRVGQFRPDVVRLVFDLKGEVSPRIFTLPPIENYRHRLVLDLHPKVPVDPLKGLLADGGANADPIGALLRERAAPSGTPTAPSGPPTAPSSTPTAHSGSTTAPSGTAPAPEGPQASPAPPVAVPAAPVARSAPAKRPAGAAGTPRAPAVSRLVTIAIDPGHGGEDPGAIGRGGTREKDVVLAIARRLRARIAAEAGMRAYMTRDGDFFVPLATRVSKARQVQADLFVSIHADAFVNPRARGASVYVLSEDRASSSNARWLANRENRADLIGGVDLGGRNREVATLLLELSTTAQIRDSSNLGRMVLGQLGTVGDLHKPVIEKAGFAVLKAPDIPSILVETAFISNFDEERRLASRAYQDQIANAIFTGIRHYLIKYPPPGRATRA</sequence>
<comment type="caution">
    <text evidence="13">The sequence shown here is derived from an EMBL/GenBank/DDBJ whole genome shotgun (WGS) entry which is preliminary data.</text>
</comment>
<evidence type="ECO:0000313" key="13">
    <source>
        <dbReference type="EMBL" id="MBB5271442.1"/>
    </source>
</evidence>
<evidence type="ECO:0000256" key="10">
    <source>
        <dbReference type="SAM" id="MobiDB-lite"/>
    </source>
</evidence>
<dbReference type="FunFam" id="3.40.630.40:FF:000001">
    <property type="entry name" value="N-acetylmuramoyl-L-alanine amidase"/>
    <property type="match status" value="1"/>
</dbReference>
<evidence type="ECO:0000256" key="3">
    <source>
        <dbReference type="ARBA" id="ARBA00010860"/>
    </source>
</evidence>
<dbReference type="Gene3D" id="2.60.40.3500">
    <property type="match status" value="1"/>
</dbReference>
<proteinExistence type="inferred from homology"/>
<protein>
    <recommendedName>
        <fullName evidence="9">N-acetylmuramoyl-L-alanine amidase AmiC</fullName>
        <ecNumber evidence="4">3.5.1.28</ecNumber>
    </recommendedName>
</protein>
<dbReference type="GO" id="GO:0071555">
    <property type="term" value="P:cell wall organization"/>
    <property type="evidence" value="ECO:0007669"/>
    <property type="project" value="UniProtKB-KW"/>
</dbReference>
<feature type="domain" description="MurNAc-LAA" evidence="12">
    <location>
        <begin position="319"/>
        <end position="474"/>
    </location>
</feature>
<keyword evidence="14" id="KW-1185">Reference proteome</keyword>
<evidence type="ECO:0000256" key="1">
    <source>
        <dbReference type="ARBA" id="ARBA00001561"/>
    </source>
</evidence>
<feature type="chain" id="PRO_5031095485" description="N-acetylmuramoyl-L-alanine amidase AmiC" evidence="11">
    <location>
        <begin position="38"/>
        <end position="489"/>
    </location>
</feature>
<evidence type="ECO:0000256" key="6">
    <source>
        <dbReference type="ARBA" id="ARBA00022764"/>
    </source>
</evidence>
<evidence type="ECO:0000256" key="8">
    <source>
        <dbReference type="ARBA" id="ARBA00023316"/>
    </source>
</evidence>
<evidence type="ECO:0000256" key="9">
    <source>
        <dbReference type="ARBA" id="ARBA00074581"/>
    </source>
</evidence>
<dbReference type="SMART" id="SM00646">
    <property type="entry name" value="Ami_3"/>
    <property type="match status" value="1"/>
</dbReference>
<dbReference type="PANTHER" id="PTHR30404">
    <property type="entry name" value="N-ACETYLMURAMOYL-L-ALANINE AMIDASE"/>
    <property type="match status" value="1"/>
</dbReference>
<dbReference type="Pfam" id="PF01520">
    <property type="entry name" value="Amidase_3"/>
    <property type="match status" value="1"/>
</dbReference>
<comment type="catalytic activity">
    <reaction evidence="1">
        <text>Hydrolyzes the link between N-acetylmuramoyl residues and L-amino acid residues in certain cell-wall glycopeptides.</text>
        <dbReference type="EC" id="3.5.1.28"/>
    </reaction>
</comment>
<feature type="region of interest" description="Disordered" evidence="10">
    <location>
        <begin position="177"/>
        <end position="250"/>
    </location>
</feature>
<dbReference type="PANTHER" id="PTHR30404:SF0">
    <property type="entry name" value="N-ACETYLMURAMOYL-L-ALANINE AMIDASE AMIC"/>
    <property type="match status" value="1"/>
</dbReference>
<evidence type="ECO:0000313" key="14">
    <source>
        <dbReference type="Proteomes" id="UP000532440"/>
    </source>
</evidence>
<evidence type="ECO:0000256" key="5">
    <source>
        <dbReference type="ARBA" id="ARBA00022729"/>
    </source>
</evidence>
<dbReference type="Pfam" id="PF11741">
    <property type="entry name" value="AMIN"/>
    <property type="match status" value="1"/>
</dbReference>
<evidence type="ECO:0000256" key="11">
    <source>
        <dbReference type="SAM" id="SignalP"/>
    </source>
</evidence>
<dbReference type="RefSeq" id="WP_183965825.1">
    <property type="nucleotide sequence ID" value="NZ_BAABEW010000001.1"/>
</dbReference>
<gene>
    <name evidence="13" type="ORF">HNQ70_001452</name>
</gene>
<dbReference type="CDD" id="cd02696">
    <property type="entry name" value="MurNAc-LAA"/>
    <property type="match status" value="1"/>
</dbReference>
<keyword evidence="7 13" id="KW-0378">Hydrolase</keyword>
<name>A0A7W8HG18_9BURK</name>
<evidence type="ECO:0000256" key="2">
    <source>
        <dbReference type="ARBA" id="ARBA00004418"/>
    </source>
</evidence>
<dbReference type="AlphaFoldDB" id="A0A7W8HG18"/>
<feature type="signal peptide" evidence="11">
    <location>
        <begin position="1"/>
        <end position="37"/>
    </location>
</feature>
<feature type="compositionally biased region" description="Low complexity" evidence="10">
    <location>
        <begin position="227"/>
        <end position="250"/>
    </location>
</feature>
<reference evidence="13 14" key="1">
    <citation type="submission" date="2020-08" db="EMBL/GenBank/DDBJ databases">
        <title>Genomic Encyclopedia of Type Strains, Phase IV (KMG-IV): sequencing the most valuable type-strain genomes for metagenomic binning, comparative biology and taxonomic classification.</title>
        <authorList>
            <person name="Goeker M."/>
        </authorList>
    </citation>
    <scope>NUCLEOTIDE SEQUENCE [LARGE SCALE GENOMIC DNA]</scope>
    <source>
        <strain evidence="13 14">DSM 29781</strain>
    </source>
</reference>
<dbReference type="EC" id="3.5.1.28" evidence="4"/>
<evidence type="ECO:0000259" key="12">
    <source>
        <dbReference type="SMART" id="SM00646"/>
    </source>
</evidence>
<comment type="subcellular location">
    <subcellularLocation>
        <location evidence="2">Periplasm</location>
    </subcellularLocation>
</comment>
<feature type="compositionally biased region" description="Low complexity" evidence="10">
    <location>
        <begin position="193"/>
        <end position="213"/>
    </location>
</feature>
<dbReference type="InterPro" id="IPR050695">
    <property type="entry name" value="N-acetylmuramoyl_amidase_3"/>
</dbReference>
<accession>A0A7W8HG18</accession>
<dbReference type="InterPro" id="IPR021731">
    <property type="entry name" value="AMIN_dom"/>
</dbReference>
<dbReference type="GO" id="GO:0009253">
    <property type="term" value="P:peptidoglycan catabolic process"/>
    <property type="evidence" value="ECO:0007669"/>
    <property type="project" value="InterPro"/>
</dbReference>
<dbReference type="GO" id="GO:0008745">
    <property type="term" value="F:N-acetylmuramoyl-L-alanine amidase activity"/>
    <property type="evidence" value="ECO:0007669"/>
    <property type="project" value="UniProtKB-EC"/>
</dbReference>
<evidence type="ECO:0000256" key="7">
    <source>
        <dbReference type="ARBA" id="ARBA00022801"/>
    </source>
</evidence>
<evidence type="ECO:0000256" key="4">
    <source>
        <dbReference type="ARBA" id="ARBA00011901"/>
    </source>
</evidence>